<organism evidence="2 3">
    <name type="scientific">Parabacteroides faecis</name>
    <dbReference type="NCBI Taxonomy" id="1217282"/>
    <lineage>
        <taxon>Bacteria</taxon>
        <taxon>Pseudomonadati</taxon>
        <taxon>Bacteroidota</taxon>
        <taxon>Bacteroidia</taxon>
        <taxon>Bacteroidales</taxon>
        <taxon>Tannerellaceae</taxon>
        <taxon>Parabacteroides</taxon>
    </lineage>
</organism>
<sequence>MSYVKIILHCVWSTRNRQPLLSDCSQRKTLFAHICANAKEKGIWVSLVGGYVDHLHLILYLGKDQIPSKVLQLIKGEASHWFNKQYGQRLEWQDDYFSVSIGESQLAAVSNYILNQEEHHRHKSFQEEYEEFMRVYKFKKKCD</sequence>
<dbReference type="SUPFAM" id="SSF143422">
    <property type="entry name" value="Transposase IS200-like"/>
    <property type="match status" value="1"/>
</dbReference>
<evidence type="ECO:0000313" key="3">
    <source>
        <dbReference type="Proteomes" id="UP000533637"/>
    </source>
</evidence>
<dbReference type="RefSeq" id="WP_122373160.1">
    <property type="nucleotide sequence ID" value="NZ_BMPB01000008.1"/>
</dbReference>
<dbReference type="Gene3D" id="3.30.70.1290">
    <property type="entry name" value="Transposase IS200-like"/>
    <property type="match status" value="1"/>
</dbReference>
<keyword evidence="3" id="KW-1185">Reference proteome</keyword>
<dbReference type="InterPro" id="IPR002686">
    <property type="entry name" value="Transposase_17"/>
</dbReference>
<proteinExistence type="predicted"/>
<dbReference type="PANTHER" id="PTHR33360:SF2">
    <property type="entry name" value="TRANSPOSASE FOR INSERTION SEQUENCE ELEMENT IS200"/>
    <property type="match status" value="1"/>
</dbReference>
<name>A0ABR6KQ50_9BACT</name>
<dbReference type="Proteomes" id="UP000533637">
    <property type="component" value="Unassembled WGS sequence"/>
</dbReference>
<comment type="caution">
    <text evidence="2">The sequence shown here is derived from an EMBL/GenBank/DDBJ whole genome shotgun (WGS) entry which is preliminary data.</text>
</comment>
<dbReference type="Pfam" id="PF01797">
    <property type="entry name" value="Y1_Tnp"/>
    <property type="match status" value="1"/>
</dbReference>
<dbReference type="InterPro" id="IPR036515">
    <property type="entry name" value="Transposase_17_sf"/>
</dbReference>
<dbReference type="SMART" id="SM01321">
    <property type="entry name" value="Y1_Tnp"/>
    <property type="match status" value="1"/>
</dbReference>
<evidence type="ECO:0000259" key="1">
    <source>
        <dbReference type="SMART" id="SM01321"/>
    </source>
</evidence>
<reference evidence="2 3" key="1">
    <citation type="submission" date="2020-08" db="EMBL/GenBank/DDBJ databases">
        <title>Genomic Encyclopedia of Type Strains, Phase IV (KMG-IV): sequencing the most valuable type-strain genomes for metagenomic binning, comparative biology and taxonomic classification.</title>
        <authorList>
            <person name="Goeker M."/>
        </authorList>
    </citation>
    <scope>NUCLEOTIDE SEQUENCE [LARGE SCALE GENOMIC DNA]</scope>
    <source>
        <strain evidence="2 3">DSM 102983</strain>
    </source>
</reference>
<feature type="domain" description="Transposase IS200-like" evidence="1">
    <location>
        <begin position="3"/>
        <end position="116"/>
    </location>
</feature>
<gene>
    <name evidence="2" type="ORF">GGQ57_003462</name>
</gene>
<evidence type="ECO:0000313" key="2">
    <source>
        <dbReference type="EMBL" id="MBB4623546.1"/>
    </source>
</evidence>
<accession>A0ABR6KQ50</accession>
<protein>
    <submittedName>
        <fullName evidence="2">REP element-mobilizing transposase RayT</fullName>
    </submittedName>
</protein>
<dbReference type="EMBL" id="JACHOC010000007">
    <property type="protein sequence ID" value="MBB4623546.1"/>
    <property type="molecule type" value="Genomic_DNA"/>
</dbReference>
<dbReference type="PANTHER" id="PTHR33360">
    <property type="entry name" value="TRANSPOSASE FOR INSERTION SEQUENCE ELEMENT IS200"/>
    <property type="match status" value="1"/>
</dbReference>